<keyword evidence="2" id="KW-1185">Reference proteome</keyword>
<organism evidence="1 2">
    <name type="scientific">Austropuccinia psidii MF-1</name>
    <dbReference type="NCBI Taxonomy" id="1389203"/>
    <lineage>
        <taxon>Eukaryota</taxon>
        <taxon>Fungi</taxon>
        <taxon>Dikarya</taxon>
        <taxon>Basidiomycota</taxon>
        <taxon>Pucciniomycotina</taxon>
        <taxon>Pucciniomycetes</taxon>
        <taxon>Pucciniales</taxon>
        <taxon>Sphaerophragmiaceae</taxon>
        <taxon>Austropuccinia</taxon>
    </lineage>
</organism>
<evidence type="ECO:0000313" key="2">
    <source>
        <dbReference type="Proteomes" id="UP000765509"/>
    </source>
</evidence>
<reference evidence="1" key="1">
    <citation type="submission" date="2021-03" db="EMBL/GenBank/DDBJ databases">
        <title>Draft genome sequence of rust myrtle Austropuccinia psidii MF-1, a brazilian biotype.</title>
        <authorList>
            <person name="Quecine M.C."/>
            <person name="Pachon D.M.R."/>
            <person name="Bonatelli M.L."/>
            <person name="Correr F.H."/>
            <person name="Franceschini L.M."/>
            <person name="Leite T.F."/>
            <person name="Margarido G.R.A."/>
            <person name="Almeida C.A."/>
            <person name="Ferrarezi J.A."/>
            <person name="Labate C.A."/>
        </authorList>
    </citation>
    <scope>NUCLEOTIDE SEQUENCE</scope>
    <source>
        <strain evidence="1">MF-1</strain>
    </source>
</reference>
<protein>
    <submittedName>
        <fullName evidence="1">Uncharacterized protein</fullName>
    </submittedName>
</protein>
<dbReference type="Proteomes" id="UP000765509">
    <property type="component" value="Unassembled WGS sequence"/>
</dbReference>
<comment type="caution">
    <text evidence="1">The sequence shown here is derived from an EMBL/GenBank/DDBJ whole genome shotgun (WGS) entry which is preliminary data.</text>
</comment>
<dbReference type="OrthoDB" id="2687688at2759"/>
<gene>
    <name evidence="1" type="ORF">O181_105907</name>
</gene>
<evidence type="ECO:0000313" key="1">
    <source>
        <dbReference type="EMBL" id="MBW0566192.1"/>
    </source>
</evidence>
<sequence length="169" mass="19476">MPKKSGHQQYLCYLHRRWKRACNKTIVKWLEILSLPHLPTIGTILGGDSQVMALIMEWLFHDEYHLNNMFHQAIANWYMTGRQAYRFHEEYNLPTLLGMRDNDFKQVGCTTQGGFLHIYEMIQNSPLFKNQSNCPQLNACLQLALTLERLGCNGNGASLGRLARSYGIS</sequence>
<accession>A0A9Q3JQZ6</accession>
<dbReference type="EMBL" id="AVOT02078715">
    <property type="protein sequence ID" value="MBW0566192.1"/>
    <property type="molecule type" value="Genomic_DNA"/>
</dbReference>
<proteinExistence type="predicted"/>
<name>A0A9Q3JQZ6_9BASI</name>
<dbReference type="AlphaFoldDB" id="A0A9Q3JQZ6"/>